<organism evidence="2 3">
    <name type="scientific">Eleusine coracana subsp. coracana</name>
    <dbReference type="NCBI Taxonomy" id="191504"/>
    <lineage>
        <taxon>Eukaryota</taxon>
        <taxon>Viridiplantae</taxon>
        <taxon>Streptophyta</taxon>
        <taxon>Embryophyta</taxon>
        <taxon>Tracheophyta</taxon>
        <taxon>Spermatophyta</taxon>
        <taxon>Magnoliopsida</taxon>
        <taxon>Liliopsida</taxon>
        <taxon>Poales</taxon>
        <taxon>Poaceae</taxon>
        <taxon>PACMAD clade</taxon>
        <taxon>Chloridoideae</taxon>
        <taxon>Cynodonteae</taxon>
        <taxon>Eleusininae</taxon>
        <taxon>Eleusine</taxon>
    </lineage>
</organism>
<gene>
    <name evidence="2" type="primary">ga22140</name>
    <name evidence="2" type="ORF">PR202_ga22140</name>
</gene>
<reference evidence="2" key="1">
    <citation type="journal article" date="2018" name="DNA Res.">
        <title>Multiple hybrid de novo genome assembly of finger millet, an orphan allotetraploid crop.</title>
        <authorList>
            <person name="Hatakeyama M."/>
            <person name="Aluri S."/>
            <person name="Balachadran M.T."/>
            <person name="Sivarajan S.R."/>
            <person name="Patrignani A."/>
            <person name="Gruter S."/>
            <person name="Poveda L."/>
            <person name="Shimizu-Inatsugi R."/>
            <person name="Baeten J."/>
            <person name="Francoijs K.J."/>
            <person name="Nataraja K.N."/>
            <person name="Reddy Y.A.N."/>
            <person name="Phadnis S."/>
            <person name="Ravikumar R.L."/>
            <person name="Schlapbach R."/>
            <person name="Sreeman S.M."/>
            <person name="Shimizu K.K."/>
        </authorList>
    </citation>
    <scope>NUCLEOTIDE SEQUENCE</scope>
</reference>
<dbReference type="AlphaFoldDB" id="A0AAV5D2K7"/>
<dbReference type="Pfam" id="PF13968">
    <property type="entry name" value="DUF4220"/>
    <property type="match status" value="1"/>
</dbReference>
<name>A0AAV5D2K7_ELECO</name>
<reference evidence="2" key="2">
    <citation type="submission" date="2021-12" db="EMBL/GenBank/DDBJ databases">
        <title>Resequencing data analysis of finger millet.</title>
        <authorList>
            <person name="Hatakeyama M."/>
            <person name="Aluri S."/>
            <person name="Balachadran M.T."/>
            <person name="Sivarajan S.R."/>
            <person name="Poveda L."/>
            <person name="Shimizu-Inatsugi R."/>
            <person name="Schlapbach R."/>
            <person name="Sreeman S.M."/>
            <person name="Shimizu K.K."/>
        </authorList>
    </citation>
    <scope>NUCLEOTIDE SEQUENCE</scope>
</reference>
<dbReference type="Pfam" id="PF04578">
    <property type="entry name" value="DUF594"/>
    <property type="match status" value="1"/>
</dbReference>
<evidence type="ECO:0000259" key="1">
    <source>
        <dbReference type="Pfam" id="PF13968"/>
    </source>
</evidence>
<evidence type="ECO:0000313" key="2">
    <source>
        <dbReference type="EMBL" id="GJN04578.1"/>
    </source>
</evidence>
<dbReference type="InterPro" id="IPR025315">
    <property type="entry name" value="DUF4220"/>
</dbReference>
<dbReference type="PANTHER" id="PTHR31325">
    <property type="entry name" value="OS01G0798800 PROTEIN-RELATED"/>
    <property type="match status" value="1"/>
</dbReference>
<feature type="domain" description="DUF4220" evidence="1">
    <location>
        <begin position="3"/>
        <end position="249"/>
    </location>
</feature>
<dbReference type="Proteomes" id="UP001054889">
    <property type="component" value="Unassembled WGS sequence"/>
</dbReference>
<keyword evidence="3" id="KW-1185">Reference proteome</keyword>
<accession>A0AAV5D2K7</accession>
<sequence length="517" mass="59658">MITVAIYVFRKSWSGDNRLLQAAILIFIPGILKCIEKPWALKKASINSLVDSSNASKIGKEDSIDSIEKFVQAAVKYFQGNQRWDGQAQSKPYYRFVDIATPYSFRLQFIKFLLWPENDAHDLMKYGLSETFDRLYTKEQVHVGLINCIEECDPKRCCGHLLRSVIIYLIFAAIWIFNTSRIEGYSDIDVKVTYILLCCTAALEFIAINLKHAVDCIGFICGMPWPDQVAQYNLIGYLARNKKHSWVRKLATLLVCKDYLDQLWCMKPCESSRDITKLVQIYLIKGWTEHIKDMNTYREFNDNRGHWTLKTKGCHGKTMKRILQKPFDESVVLWHLATDFCFYHLHTSPSQVTARRCREISNYMVYLLFVNPEMMMPGARRGLFKDAYGEIEGKVKESPSRDEDELAHNIIKKIEGTAGPGSIHCAWALAQELLGICKEGVEREEKMWEVIQGVWVEMLCFSAGWCRGYLHAKSLGKGGEYLSYIWMLQSYMGMESLTERMQRMDLQEGRDGGDENV</sequence>
<dbReference type="InterPro" id="IPR007658">
    <property type="entry name" value="DUF594"/>
</dbReference>
<comment type="caution">
    <text evidence="2">The sequence shown here is derived from an EMBL/GenBank/DDBJ whole genome shotgun (WGS) entry which is preliminary data.</text>
</comment>
<protein>
    <recommendedName>
        <fullName evidence="1">DUF4220 domain-containing protein</fullName>
    </recommendedName>
</protein>
<proteinExistence type="predicted"/>
<evidence type="ECO:0000313" key="3">
    <source>
        <dbReference type="Proteomes" id="UP001054889"/>
    </source>
</evidence>
<dbReference type="EMBL" id="BQKI01000011">
    <property type="protein sequence ID" value="GJN04578.1"/>
    <property type="molecule type" value="Genomic_DNA"/>
</dbReference>